<sequence>MARLLNFLRKDSLTNRLKKIKDGDSQEREIFIEEYIPFIIKTVSNTTNRYVESENSEEYSVGLEAFNEAIDKYEGSRGTFIGFAELVIKSRVTDCLRRASRHMVAVPISQYDEEQEMQIEAQLKTEDFTDAFELKDEMRAFEEQLRAFDITFSDLVNEAPKHVDTRINSIKIAKYVAAHQGLKEELFRKKTLPGTKITKELNVTLKMLKRSRKFIIAAILILDSDLELLKNYILAIEGGVADGLQRMRGEG</sequence>
<dbReference type="NCBIfam" id="TIGR02895">
    <property type="entry name" value="spore_sigI"/>
    <property type="match status" value="1"/>
</dbReference>
<comment type="subcellular location">
    <subcellularLocation>
        <location evidence="6">Cytoplasm</location>
    </subcellularLocation>
</comment>
<keyword evidence="5 6" id="KW-0804">Transcription</keyword>
<evidence type="ECO:0000256" key="1">
    <source>
        <dbReference type="ARBA" id="ARBA00022490"/>
    </source>
</evidence>
<evidence type="ECO:0000256" key="3">
    <source>
        <dbReference type="ARBA" id="ARBA00023082"/>
    </source>
</evidence>
<name>A0A841KVU7_9FIRM</name>
<reference evidence="7 8" key="1">
    <citation type="submission" date="2020-08" db="EMBL/GenBank/DDBJ databases">
        <title>Genomic Encyclopedia of Type Strains, Phase IV (KMG-IV): sequencing the most valuable type-strain genomes for metagenomic binning, comparative biology and taxonomic classification.</title>
        <authorList>
            <person name="Goeker M."/>
        </authorList>
    </citation>
    <scope>NUCLEOTIDE SEQUENCE [LARGE SCALE GENOMIC DNA]</scope>
    <source>
        <strain evidence="7 8">DSM 103526</strain>
    </source>
</reference>
<feature type="DNA-binding region" description="H-T-H motif" evidence="6">
    <location>
        <begin position="194"/>
        <end position="213"/>
    </location>
</feature>
<gene>
    <name evidence="6" type="primary">sigI</name>
    <name evidence="7" type="ORF">HNQ80_003684</name>
</gene>
<comment type="function">
    <text evidence="6">Sigma factors are initiation factors that promote the attachment of RNA polymerase to specific initiation sites and are then released.</text>
</comment>
<comment type="caution">
    <text evidence="7">The sequence shown here is derived from an EMBL/GenBank/DDBJ whole genome shotgun (WGS) entry which is preliminary data.</text>
</comment>
<evidence type="ECO:0000256" key="2">
    <source>
        <dbReference type="ARBA" id="ARBA00023015"/>
    </source>
</evidence>
<proteinExistence type="inferred from homology"/>
<dbReference type="PIRSF" id="PIRSF038953">
    <property type="entry name" value="SigI"/>
    <property type="match status" value="1"/>
</dbReference>
<comment type="activity regulation">
    <text evidence="6">Negatively regulated by the anti-sigma-I factor RsgI.</text>
</comment>
<dbReference type="InterPro" id="IPR014244">
    <property type="entry name" value="RNA_pol_sigma-I"/>
</dbReference>
<dbReference type="Gene3D" id="1.10.1740.10">
    <property type="match status" value="1"/>
</dbReference>
<evidence type="ECO:0000313" key="7">
    <source>
        <dbReference type="EMBL" id="MBB6217561.1"/>
    </source>
</evidence>
<dbReference type="InterPro" id="IPR013325">
    <property type="entry name" value="RNA_pol_sigma_r2"/>
</dbReference>
<dbReference type="SUPFAM" id="SSF88946">
    <property type="entry name" value="Sigma2 domain of RNA polymerase sigma factors"/>
    <property type="match status" value="1"/>
</dbReference>
<evidence type="ECO:0000256" key="6">
    <source>
        <dbReference type="HAMAP-Rule" id="MF_02064"/>
    </source>
</evidence>
<dbReference type="GO" id="GO:0006352">
    <property type="term" value="P:DNA-templated transcription initiation"/>
    <property type="evidence" value="ECO:0007669"/>
    <property type="project" value="UniProtKB-UniRule"/>
</dbReference>
<dbReference type="RefSeq" id="WP_184312058.1">
    <property type="nucleotide sequence ID" value="NZ_JACHEN010000025.1"/>
</dbReference>
<evidence type="ECO:0000313" key="8">
    <source>
        <dbReference type="Proteomes" id="UP000579281"/>
    </source>
</evidence>
<comment type="subunit">
    <text evidence="6">Interacts with RsgI.</text>
</comment>
<dbReference type="AlphaFoldDB" id="A0A841KVU7"/>
<dbReference type="HAMAP" id="MF_02064">
    <property type="entry name" value="Sigma70_SigI"/>
    <property type="match status" value="1"/>
</dbReference>
<comment type="similarity">
    <text evidence="6">Belongs to the sigma-70 factor family. SigI subfamily.</text>
</comment>
<keyword evidence="3 6" id="KW-0731">Sigma factor</keyword>
<dbReference type="GO" id="GO:0005737">
    <property type="term" value="C:cytoplasm"/>
    <property type="evidence" value="ECO:0007669"/>
    <property type="project" value="UniProtKB-SubCell"/>
</dbReference>
<protein>
    <recommendedName>
        <fullName evidence="6">RNA polymerase sigma factor SigI</fullName>
    </recommendedName>
</protein>
<keyword evidence="8" id="KW-1185">Reference proteome</keyword>
<dbReference type="EMBL" id="JACHEN010000025">
    <property type="protein sequence ID" value="MBB6217561.1"/>
    <property type="molecule type" value="Genomic_DNA"/>
</dbReference>
<keyword evidence="1 6" id="KW-0963">Cytoplasm</keyword>
<keyword evidence="6" id="KW-0346">Stress response</keyword>
<feature type="short sequence motif" description="Polymerase core binding" evidence="6">
    <location>
        <begin position="57"/>
        <end position="70"/>
    </location>
</feature>
<accession>A0A841KVU7</accession>
<evidence type="ECO:0000256" key="4">
    <source>
        <dbReference type="ARBA" id="ARBA00023125"/>
    </source>
</evidence>
<dbReference type="GO" id="GO:0003677">
    <property type="term" value="F:DNA binding"/>
    <property type="evidence" value="ECO:0007669"/>
    <property type="project" value="UniProtKB-UniRule"/>
</dbReference>
<dbReference type="Proteomes" id="UP000579281">
    <property type="component" value="Unassembled WGS sequence"/>
</dbReference>
<keyword evidence="4 6" id="KW-0238">DNA-binding</keyword>
<dbReference type="GO" id="GO:0016987">
    <property type="term" value="F:sigma factor activity"/>
    <property type="evidence" value="ECO:0007669"/>
    <property type="project" value="UniProtKB-UniRule"/>
</dbReference>
<keyword evidence="2 6" id="KW-0805">Transcription regulation</keyword>
<organism evidence="7 8">
    <name type="scientific">Anaerosolibacter carboniphilus</name>
    <dbReference type="NCBI Taxonomy" id="1417629"/>
    <lineage>
        <taxon>Bacteria</taxon>
        <taxon>Bacillati</taxon>
        <taxon>Bacillota</taxon>
        <taxon>Clostridia</taxon>
        <taxon>Peptostreptococcales</taxon>
        <taxon>Thermotaleaceae</taxon>
        <taxon>Anaerosolibacter</taxon>
    </lineage>
</organism>
<evidence type="ECO:0000256" key="5">
    <source>
        <dbReference type="ARBA" id="ARBA00023163"/>
    </source>
</evidence>